<dbReference type="InterPro" id="IPR036249">
    <property type="entry name" value="Thioredoxin-like_sf"/>
</dbReference>
<evidence type="ECO:0000313" key="2">
    <source>
        <dbReference type="EMBL" id="GMI57555.1"/>
    </source>
</evidence>
<dbReference type="PANTHER" id="PTHR47353">
    <property type="entry name" value="THIOREDOXIN-LIKE PROTEIN HCF164, CHLOROPLASTIC"/>
    <property type="match status" value="1"/>
</dbReference>
<dbReference type="PROSITE" id="PS51352">
    <property type="entry name" value="THIOREDOXIN_2"/>
    <property type="match status" value="1"/>
</dbReference>
<dbReference type="EMBL" id="BRYB01006434">
    <property type="protein sequence ID" value="GMI57555.1"/>
    <property type="molecule type" value="Genomic_DNA"/>
</dbReference>
<evidence type="ECO:0000313" key="3">
    <source>
        <dbReference type="Proteomes" id="UP001165060"/>
    </source>
</evidence>
<gene>
    <name evidence="2" type="ORF">TeGR_g8159</name>
</gene>
<protein>
    <recommendedName>
        <fullName evidence="1">Thioredoxin domain-containing protein</fullName>
    </recommendedName>
</protein>
<dbReference type="InterPro" id="IPR013766">
    <property type="entry name" value="Thioredoxin_domain"/>
</dbReference>
<name>A0ABQ6NCH8_9STRA</name>
<organism evidence="2 3">
    <name type="scientific">Tetraparma gracilis</name>
    <dbReference type="NCBI Taxonomy" id="2962635"/>
    <lineage>
        <taxon>Eukaryota</taxon>
        <taxon>Sar</taxon>
        <taxon>Stramenopiles</taxon>
        <taxon>Ochrophyta</taxon>
        <taxon>Bolidophyceae</taxon>
        <taxon>Parmales</taxon>
        <taxon>Triparmaceae</taxon>
        <taxon>Tetraparma</taxon>
    </lineage>
</organism>
<evidence type="ECO:0000259" key="1">
    <source>
        <dbReference type="PROSITE" id="PS51352"/>
    </source>
</evidence>
<keyword evidence="3" id="KW-1185">Reference proteome</keyword>
<accession>A0ABQ6NCH8</accession>
<dbReference type="Pfam" id="PF00085">
    <property type="entry name" value="Thioredoxin"/>
    <property type="match status" value="1"/>
</dbReference>
<proteinExistence type="predicted"/>
<dbReference type="SUPFAM" id="SSF52833">
    <property type="entry name" value="Thioredoxin-like"/>
    <property type="match status" value="1"/>
</dbReference>
<dbReference type="PANTHER" id="PTHR47353:SF1">
    <property type="entry name" value="THIOREDOXIN-LIKE PROTEIN HCF164, CHLOROPLASTIC"/>
    <property type="match status" value="1"/>
</dbReference>
<dbReference type="Gene3D" id="3.40.30.10">
    <property type="entry name" value="Glutaredoxin"/>
    <property type="match status" value="1"/>
</dbReference>
<reference evidence="2 3" key="1">
    <citation type="journal article" date="2023" name="Commun. Biol.">
        <title>Genome analysis of Parmales, the sister group of diatoms, reveals the evolutionary specialization of diatoms from phago-mixotrophs to photoautotrophs.</title>
        <authorList>
            <person name="Ban H."/>
            <person name="Sato S."/>
            <person name="Yoshikawa S."/>
            <person name="Yamada K."/>
            <person name="Nakamura Y."/>
            <person name="Ichinomiya M."/>
            <person name="Sato N."/>
            <person name="Blanc-Mathieu R."/>
            <person name="Endo H."/>
            <person name="Kuwata A."/>
            <person name="Ogata H."/>
        </authorList>
    </citation>
    <scope>NUCLEOTIDE SEQUENCE [LARGE SCALE GENOMIC DNA]</scope>
</reference>
<sequence length="183" mass="19255">MKRSLALSRRNSLAVFSSGLLASLGSYLYSYRTASSSPLATLATLTKASDLRQIYNGKPSVVEIWAPWCDNCLAAAPSLSALHAEFSSDVNFVLVNGDDPGNGELVARFRADAIPHLALLSGSGSAPEVLTTLVGQVPESVVRGDLRDLVESGGKRVGAEMMDLWPEGGGGRVVSEFKDWGGG</sequence>
<comment type="caution">
    <text evidence="2">The sequence shown here is derived from an EMBL/GenBank/DDBJ whole genome shotgun (WGS) entry which is preliminary data.</text>
</comment>
<dbReference type="InterPro" id="IPR044241">
    <property type="entry name" value="TxlA/HCF164"/>
</dbReference>
<feature type="domain" description="Thioredoxin" evidence="1">
    <location>
        <begin position="31"/>
        <end position="151"/>
    </location>
</feature>
<dbReference type="Proteomes" id="UP001165060">
    <property type="component" value="Unassembled WGS sequence"/>
</dbReference>